<keyword evidence="2" id="KW-0736">Signalosome</keyword>
<proteinExistence type="inferred from homology"/>
<dbReference type="Pfam" id="PF22061">
    <property type="entry name" value="CSN7_HB_subdom"/>
    <property type="match status" value="1"/>
</dbReference>
<dbReference type="InterPro" id="IPR045237">
    <property type="entry name" value="COPS7/eIF3m"/>
</dbReference>
<feature type="compositionally biased region" description="Gly residues" evidence="3">
    <location>
        <begin position="300"/>
        <end position="315"/>
    </location>
</feature>
<evidence type="ECO:0000256" key="3">
    <source>
        <dbReference type="SAM" id="MobiDB-lite"/>
    </source>
</evidence>
<dbReference type="GeneID" id="27715202"/>
<sequence length="326" mass="35126">MDQSQTKALAAIQPFVHLATTTKTPSPRFIAELIKGAISAPGAYIFTELLSLPVLQSLRGTEAEPWLTLLEIFSWGTYEEYKADPSLPPLDEAQTFKLRQLSLLSLASPFAPTSNNNTTANALTYPALLASLLLSTPQELESLITQSIYSGLLTARLSPTSTPPTVHIMSVAPLRDLRPHSLPVLLQILQTWESRCVSVVSDLEAQIAAVRATAQQRAIQERSRQSEVDSLVLRDDRQQASSENGFNGRAVRGAGFGAGQRPPSKRDLDQQMEGEGDDVEDDYEEGRMDLDEGISDSAGGFAGFGSRGGGSGGSRGAKRNRGRGSK</sequence>
<dbReference type="PANTHER" id="PTHR15350">
    <property type="entry name" value="COP9 SIGNALOSOME COMPLEX SUBUNIT 7/DENDRITIC CELL PROTEIN GA17"/>
    <property type="match status" value="1"/>
</dbReference>
<dbReference type="STRING" id="1442371.A0A0D2IC91"/>
<dbReference type="EMBL" id="KN848085">
    <property type="protein sequence ID" value="KIX94766.1"/>
    <property type="molecule type" value="Genomic_DNA"/>
</dbReference>
<feature type="compositionally biased region" description="Basic residues" evidence="3">
    <location>
        <begin position="316"/>
        <end position="326"/>
    </location>
</feature>
<feature type="compositionally biased region" description="Low complexity" evidence="3">
    <location>
        <begin position="244"/>
        <end position="253"/>
    </location>
</feature>
<name>A0A0D2IC91_9EURO</name>
<evidence type="ECO:0000313" key="6">
    <source>
        <dbReference type="Proteomes" id="UP000053411"/>
    </source>
</evidence>
<dbReference type="InterPro" id="IPR000717">
    <property type="entry name" value="PCI_dom"/>
</dbReference>
<accession>A0A0D2IC91</accession>
<dbReference type="VEuPathDB" id="FungiDB:Z520_09456"/>
<evidence type="ECO:0000313" key="5">
    <source>
        <dbReference type="EMBL" id="KIX94766.1"/>
    </source>
</evidence>
<protein>
    <recommendedName>
        <fullName evidence="4">PCI domain-containing protein</fullName>
    </recommendedName>
</protein>
<reference evidence="5 6" key="1">
    <citation type="submission" date="2015-01" db="EMBL/GenBank/DDBJ databases">
        <title>The Genome Sequence of Fonsecaea multimorphosa CBS 102226.</title>
        <authorList>
            <consortium name="The Broad Institute Genomics Platform"/>
            <person name="Cuomo C."/>
            <person name="de Hoog S."/>
            <person name="Gorbushina A."/>
            <person name="Stielow B."/>
            <person name="Teixiera M."/>
            <person name="Abouelleil A."/>
            <person name="Chapman S.B."/>
            <person name="Priest M."/>
            <person name="Young S.K."/>
            <person name="Wortman J."/>
            <person name="Nusbaum C."/>
            <person name="Birren B."/>
        </authorList>
    </citation>
    <scope>NUCLEOTIDE SEQUENCE [LARGE SCALE GENOMIC DNA]</scope>
    <source>
        <strain evidence="5 6">CBS 102226</strain>
    </source>
</reference>
<keyword evidence="6" id="KW-1185">Reference proteome</keyword>
<feature type="region of interest" description="Disordered" evidence="3">
    <location>
        <begin position="220"/>
        <end position="326"/>
    </location>
</feature>
<feature type="compositionally biased region" description="Basic and acidic residues" evidence="3">
    <location>
        <begin position="220"/>
        <end position="238"/>
    </location>
</feature>
<gene>
    <name evidence="5" type="ORF">Z520_09456</name>
</gene>
<organism evidence="5 6">
    <name type="scientific">Fonsecaea multimorphosa CBS 102226</name>
    <dbReference type="NCBI Taxonomy" id="1442371"/>
    <lineage>
        <taxon>Eukaryota</taxon>
        <taxon>Fungi</taxon>
        <taxon>Dikarya</taxon>
        <taxon>Ascomycota</taxon>
        <taxon>Pezizomycotina</taxon>
        <taxon>Eurotiomycetes</taxon>
        <taxon>Chaetothyriomycetidae</taxon>
        <taxon>Chaetothyriales</taxon>
        <taxon>Herpotrichiellaceae</taxon>
        <taxon>Fonsecaea</taxon>
    </lineage>
</organism>
<evidence type="ECO:0000259" key="4">
    <source>
        <dbReference type="PROSITE" id="PS50250"/>
    </source>
</evidence>
<dbReference type="Proteomes" id="UP000053411">
    <property type="component" value="Unassembled WGS sequence"/>
</dbReference>
<evidence type="ECO:0000256" key="1">
    <source>
        <dbReference type="ARBA" id="ARBA00008482"/>
    </source>
</evidence>
<comment type="similarity">
    <text evidence="1">Belongs to the CSN7/EIF3M family. CSN7 subfamily.</text>
</comment>
<dbReference type="OrthoDB" id="10265275at2759"/>
<dbReference type="RefSeq" id="XP_016628889.1">
    <property type="nucleotide sequence ID" value="XM_016779950.1"/>
</dbReference>
<dbReference type="PANTHER" id="PTHR15350:SF5">
    <property type="entry name" value="COP9 SIGNALOSOME COMPLEX SUBUNIT 7"/>
    <property type="match status" value="1"/>
</dbReference>
<evidence type="ECO:0000256" key="2">
    <source>
        <dbReference type="ARBA" id="ARBA00022790"/>
    </source>
</evidence>
<dbReference type="GO" id="GO:0008180">
    <property type="term" value="C:COP9 signalosome"/>
    <property type="evidence" value="ECO:0007669"/>
    <property type="project" value="UniProtKB-KW"/>
</dbReference>
<feature type="compositionally biased region" description="Acidic residues" evidence="3">
    <location>
        <begin position="270"/>
        <end position="284"/>
    </location>
</feature>
<dbReference type="AlphaFoldDB" id="A0A0D2IC91"/>
<dbReference type="PROSITE" id="PS50250">
    <property type="entry name" value="PCI"/>
    <property type="match status" value="1"/>
</dbReference>
<feature type="domain" description="PCI" evidence="4">
    <location>
        <begin position="1"/>
        <end position="171"/>
    </location>
</feature>